<evidence type="ECO:0000313" key="3">
    <source>
        <dbReference type="Proteomes" id="UP000824782"/>
    </source>
</evidence>
<gene>
    <name evidence="2" type="ORF">GDO81_029992</name>
</gene>
<protein>
    <recommendedName>
        <fullName evidence="4">Secreted protein</fullName>
    </recommendedName>
</protein>
<accession>A0AAV6YJJ6</accession>
<comment type="caution">
    <text evidence="2">The sequence shown here is derived from an EMBL/GenBank/DDBJ whole genome shotgun (WGS) entry which is preliminary data.</text>
</comment>
<evidence type="ECO:0008006" key="4">
    <source>
        <dbReference type="Google" id="ProtNLM"/>
    </source>
</evidence>
<reference evidence="2" key="1">
    <citation type="thesis" date="2020" institute="ProQuest LLC" country="789 East Eisenhower Parkway, Ann Arbor, MI, USA">
        <title>Comparative Genomics and Chromosome Evolution.</title>
        <authorList>
            <person name="Mudd A.B."/>
        </authorList>
    </citation>
    <scope>NUCLEOTIDE SEQUENCE</scope>
    <source>
        <strain evidence="2">237g6f4</strain>
        <tissue evidence="2">Blood</tissue>
    </source>
</reference>
<dbReference type="Proteomes" id="UP000824782">
    <property type="component" value="Unassembled WGS sequence"/>
</dbReference>
<keyword evidence="3" id="KW-1185">Reference proteome</keyword>
<organism evidence="2 3">
    <name type="scientific">Engystomops pustulosus</name>
    <name type="common">Tungara frog</name>
    <name type="synonym">Physalaemus pustulosus</name>
    <dbReference type="NCBI Taxonomy" id="76066"/>
    <lineage>
        <taxon>Eukaryota</taxon>
        <taxon>Metazoa</taxon>
        <taxon>Chordata</taxon>
        <taxon>Craniata</taxon>
        <taxon>Vertebrata</taxon>
        <taxon>Euteleostomi</taxon>
        <taxon>Amphibia</taxon>
        <taxon>Batrachia</taxon>
        <taxon>Anura</taxon>
        <taxon>Neobatrachia</taxon>
        <taxon>Hyloidea</taxon>
        <taxon>Leptodactylidae</taxon>
        <taxon>Leiuperinae</taxon>
        <taxon>Engystomops</taxon>
    </lineage>
</organism>
<name>A0AAV6YJJ6_ENGPU</name>
<dbReference type="AlphaFoldDB" id="A0AAV6YJJ6"/>
<evidence type="ECO:0000256" key="1">
    <source>
        <dbReference type="SAM" id="Phobius"/>
    </source>
</evidence>
<dbReference type="EMBL" id="WNYA01086529">
    <property type="protein sequence ID" value="KAG8534900.1"/>
    <property type="molecule type" value="Genomic_DNA"/>
</dbReference>
<feature type="transmembrane region" description="Helical" evidence="1">
    <location>
        <begin position="72"/>
        <end position="95"/>
    </location>
</feature>
<keyword evidence="1" id="KW-1133">Transmembrane helix</keyword>
<keyword evidence="1" id="KW-0812">Transmembrane</keyword>
<proteinExistence type="predicted"/>
<sequence length="110" mass="12509">MVRFVFYPFFVNFTYFCFHICRKINGGKCTTFVCIYLFFPERVGGQSAPVTLKADGVCHLKWVLCRNRQPSLITSSGICFQGMVSALILYLVVIVKLTNCTRWSSTSTTL</sequence>
<evidence type="ECO:0000313" key="2">
    <source>
        <dbReference type="EMBL" id="KAG8534900.1"/>
    </source>
</evidence>
<keyword evidence="1" id="KW-0472">Membrane</keyword>